<reference evidence="2" key="1">
    <citation type="submission" date="2022-11" db="UniProtKB">
        <authorList>
            <consortium name="WormBaseParasite"/>
        </authorList>
    </citation>
    <scope>IDENTIFICATION</scope>
</reference>
<organism evidence="1 2">
    <name type="scientific">Panagrolaimus sp. ES5</name>
    <dbReference type="NCBI Taxonomy" id="591445"/>
    <lineage>
        <taxon>Eukaryota</taxon>
        <taxon>Metazoa</taxon>
        <taxon>Ecdysozoa</taxon>
        <taxon>Nematoda</taxon>
        <taxon>Chromadorea</taxon>
        <taxon>Rhabditida</taxon>
        <taxon>Tylenchina</taxon>
        <taxon>Panagrolaimomorpha</taxon>
        <taxon>Panagrolaimoidea</taxon>
        <taxon>Panagrolaimidae</taxon>
        <taxon>Panagrolaimus</taxon>
    </lineage>
</organism>
<dbReference type="WBParaSite" id="ES5_v2.g16652.t1">
    <property type="protein sequence ID" value="ES5_v2.g16652.t1"/>
    <property type="gene ID" value="ES5_v2.g16652"/>
</dbReference>
<accession>A0AC34FH32</accession>
<evidence type="ECO:0000313" key="1">
    <source>
        <dbReference type="Proteomes" id="UP000887579"/>
    </source>
</evidence>
<dbReference type="Proteomes" id="UP000887579">
    <property type="component" value="Unplaced"/>
</dbReference>
<name>A0AC34FH32_9BILA</name>
<sequence length="169" mass="19028">MLKRNNYDNVFDEDKSAESTLSSQKDNSLTMPSTSSDVITEEVQLLVNFIERAATSYSEGNLENALHYYEQAIMIDPGNNVLFANKSAILLKLGRIKEAIEEASHSIQLKPEWPKAHFRKAEALKEAKEFEKAIISYCQAIQANSESQRFLHFLIICAQKSIIGGESNK</sequence>
<evidence type="ECO:0000313" key="2">
    <source>
        <dbReference type="WBParaSite" id="ES5_v2.g16652.t1"/>
    </source>
</evidence>
<protein>
    <submittedName>
        <fullName evidence="2">Uncharacterized protein</fullName>
    </submittedName>
</protein>
<proteinExistence type="predicted"/>